<dbReference type="AlphaFoldDB" id="A0A2M7G2Z3"/>
<dbReference type="Proteomes" id="UP000231019">
    <property type="component" value="Unassembled WGS sequence"/>
</dbReference>
<proteinExistence type="predicted"/>
<sequence length="221" mass="23122">MATLSVGNLLLAIGVGFDSQLKAADNLFFSTAIDLDDPTRPMFGGAVGNTNGLARRITDADAEGYVSLNNGIDGDPVAVKQISTADGPRYVVTNGSGKEIMIEDPSAGGSAQLQSTPRFIVKSDGVVYDSLVHSQAGGTGQWRVADPAQPFGGTGLASVPSPIAITHYARPVGRITFKAKEGATLARAQDELSRIGSSVQLLTRLLESIQDESRSFTSIIR</sequence>
<protein>
    <submittedName>
        <fullName evidence="1">Uncharacterized protein</fullName>
    </submittedName>
</protein>
<name>A0A2M7G2Z3_9BACT</name>
<gene>
    <name evidence="1" type="ORF">COW36_13815</name>
</gene>
<evidence type="ECO:0000313" key="2">
    <source>
        <dbReference type="Proteomes" id="UP000231019"/>
    </source>
</evidence>
<organism evidence="1 2">
    <name type="scientific">bacterium (Candidatus Blackallbacteria) CG17_big_fil_post_rev_8_21_14_2_50_48_46</name>
    <dbReference type="NCBI Taxonomy" id="2014261"/>
    <lineage>
        <taxon>Bacteria</taxon>
        <taxon>Candidatus Blackallbacteria</taxon>
    </lineage>
</organism>
<evidence type="ECO:0000313" key="1">
    <source>
        <dbReference type="EMBL" id="PIW16205.1"/>
    </source>
</evidence>
<dbReference type="EMBL" id="PFFQ01000039">
    <property type="protein sequence ID" value="PIW16205.1"/>
    <property type="molecule type" value="Genomic_DNA"/>
</dbReference>
<accession>A0A2M7G2Z3</accession>
<reference evidence="1 2" key="1">
    <citation type="submission" date="2017-09" db="EMBL/GenBank/DDBJ databases">
        <title>Depth-based differentiation of microbial function through sediment-hosted aquifers and enrichment of novel symbionts in the deep terrestrial subsurface.</title>
        <authorList>
            <person name="Probst A.J."/>
            <person name="Ladd B."/>
            <person name="Jarett J.K."/>
            <person name="Geller-Mcgrath D.E."/>
            <person name="Sieber C.M."/>
            <person name="Emerson J.B."/>
            <person name="Anantharaman K."/>
            <person name="Thomas B.C."/>
            <person name="Malmstrom R."/>
            <person name="Stieglmeier M."/>
            <person name="Klingl A."/>
            <person name="Woyke T."/>
            <person name="Ryan C.M."/>
            <person name="Banfield J.F."/>
        </authorList>
    </citation>
    <scope>NUCLEOTIDE SEQUENCE [LARGE SCALE GENOMIC DNA]</scope>
    <source>
        <strain evidence="1">CG17_big_fil_post_rev_8_21_14_2_50_48_46</strain>
    </source>
</reference>
<comment type="caution">
    <text evidence="1">The sequence shown here is derived from an EMBL/GenBank/DDBJ whole genome shotgun (WGS) entry which is preliminary data.</text>
</comment>